<evidence type="ECO:0000313" key="2">
    <source>
        <dbReference type="Proteomes" id="UP001430953"/>
    </source>
</evidence>
<gene>
    <name evidence="1" type="ORF">PUN28_018483</name>
</gene>
<evidence type="ECO:0000313" key="1">
    <source>
        <dbReference type="EMBL" id="KAL0101951.1"/>
    </source>
</evidence>
<sequence length="89" mass="10011">MHSIIGDWNKNENKNADYGIQWHERVLATRARDTYDAVRKSINPYTPGKYASLVDAECSCESCSRVADRFVTLLHEGLHARECAAVIAT</sequence>
<protein>
    <submittedName>
        <fullName evidence="1">Uncharacterized protein</fullName>
    </submittedName>
</protein>
<comment type="caution">
    <text evidence="1">The sequence shown here is derived from an EMBL/GenBank/DDBJ whole genome shotgun (WGS) entry which is preliminary data.</text>
</comment>
<dbReference type="AlphaFoldDB" id="A0AAW2EHU3"/>
<dbReference type="Proteomes" id="UP001430953">
    <property type="component" value="Unassembled WGS sequence"/>
</dbReference>
<dbReference type="EMBL" id="JADYXP020000023">
    <property type="protein sequence ID" value="KAL0101951.1"/>
    <property type="molecule type" value="Genomic_DNA"/>
</dbReference>
<organism evidence="1 2">
    <name type="scientific">Cardiocondyla obscurior</name>
    <dbReference type="NCBI Taxonomy" id="286306"/>
    <lineage>
        <taxon>Eukaryota</taxon>
        <taxon>Metazoa</taxon>
        <taxon>Ecdysozoa</taxon>
        <taxon>Arthropoda</taxon>
        <taxon>Hexapoda</taxon>
        <taxon>Insecta</taxon>
        <taxon>Pterygota</taxon>
        <taxon>Neoptera</taxon>
        <taxon>Endopterygota</taxon>
        <taxon>Hymenoptera</taxon>
        <taxon>Apocrita</taxon>
        <taxon>Aculeata</taxon>
        <taxon>Formicoidea</taxon>
        <taxon>Formicidae</taxon>
        <taxon>Myrmicinae</taxon>
        <taxon>Cardiocondyla</taxon>
    </lineage>
</organism>
<proteinExistence type="predicted"/>
<reference evidence="1 2" key="1">
    <citation type="submission" date="2023-03" db="EMBL/GenBank/DDBJ databases">
        <title>High recombination rates correlate with genetic variation in Cardiocondyla obscurior ants.</title>
        <authorList>
            <person name="Errbii M."/>
        </authorList>
    </citation>
    <scope>NUCLEOTIDE SEQUENCE [LARGE SCALE GENOMIC DNA]</scope>
    <source>
        <strain evidence="1">Alpha-2009</strain>
        <tissue evidence="1">Whole body</tissue>
    </source>
</reference>
<name>A0AAW2EHU3_9HYME</name>
<accession>A0AAW2EHU3</accession>
<keyword evidence="2" id="KW-1185">Reference proteome</keyword>